<dbReference type="InterPro" id="IPR020458">
    <property type="entry name" value="Znf_DskA_TraR_CS"/>
</dbReference>
<sequence length="202" mass="23410">MNKNDLNYFKNRLIREKQKINEVIEELKPKKSINTNAEMASEISVYDDHTGDSAGALFDMTRDIALENNEKTILNKIDNAINKIDSGDYGKCNLCGKLISQERLSFIPYAENCIECENKVNEEIKVKNNSIETMKNLRNSERPSYYSYKAPDSSVYKFNNGYESINGFIDIDGEYDNYYDDNYYVDPIESISNTQYKNQLPY</sequence>
<evidence type="ECO:0000313" key="6">
    <source>
        <dbReference type="EMBL" id="NEU03550.1"/>
    </source>
</evidence>
<keyword evidence="1" id="KW-0479">Metal-binding</keyword>
<keyword evidence="3" id="KW-0862">Zinc</keyword>
<dbReference type="InterPro" id="IPR037187">
    <property type="entry name" value="DnaK_N"/>
</dbReference>
<dbReference type="AlphaFoldDB" id="A0A6M0GYH6"/>
<dbReference type="GO" id="GO:0008270">
    <property type="term" value="F:zinc ion binding"/>
    <property type="evidence" value="ECO:0007669"/>
    <property type="project" value="UniProtKB-KW"/>
</dbReference>
<comment type="caution">
    <text evidence="6">The sequence shown here is derived from an EMBL/GenBank/DDBJ whole genome shotgun (WGS) entry which is preliminary data.</text>
</comment>
<dbReference type="PROSITE" id="PS01102">
    <property type="entry name" value="ZF_DKSA_1"/>
    <property type="match status" value="1"/>
</dbReference>
<feature type="zinc finger region" description="dksA C4-type" evidence="4">
    <location>
        <begin position="92"/>
        <end position="116"/>
    </location>
</feature>
<organism evidence="6 7">
    <name type="scientific">Clostridium senegalense</name>
    <dbReference type="NCBI Taxonomy" id="1465809"/>
    <lineage>
        <taxon>Bacteria</taxon>
        <taxon>Bacillati</taxon>
        <taxon>Bacillota</taxon>
        <taxon>Clostridia</taxon>
        <taxon>Eubacteriales</taxon>
        <taxon>Clostridiaceae</taxon>
        <taxon>Clostridium</taxon>
    </lineage>
</organism>
<feature type="domain" description="Zinc finger DksA/TraR C4-type" evidence="5">
    <location>
        <begin position="87"/>
        <end position="120"/>
    </location>
</feature>
<dbReference type="InterPro" id="IPR000962">
    <property type="entry name" value="Znf_DskA_TraR"/>
</dbReference>
<dbReference type="Gene3D" id="1.20.120.910">
    <property type="entry name" value="DksA, coiled-coil domain"/>
    <property type="match status" value="1"/>
</dbReference>
<dbReference type="RefSeq" id="WP_061994857.1">
    <property type="nucleotide sequence ID" value="NZ_JAAGPU010000001.1"/>
</dbReference>
<evidence type="ECO:0000259" key="5">
    <source>
        <dbReference type="Pfam" id="PF01258"/>
    </source>
</evidence>
<evidence type="ECO:0000256" key="1">
    <source>
        <dbReference type="ARBA" id="ARBA00022723"/>
    </source>
</evidence>
<name>A0A6M0GYH6_9CLOT</name>
<evidence type="ECO:0000256" key="4">
    <source>
        <dbReference type="PROSITE-ProRule" id="PRU00510"/>
    </source>
</evidence>
<evidence type="ECO:0000256" key="3">
    <source>
        <dbReference type="ARBA" id="ARBA00022833"/>
    </source>
</evidence>
<dbReference type="PANTHER" id="PTHR33823">
    <property type="entry name" value="RNA POLYMERASE-BINDING TRANSCRIPTION FACTOR DKSA-RELATED"/>
    <property type="match status" value="1"/>
</dbReference>
<keyword evidence="7" id="KW-1185">Reference proteome</keyword>
<dbReference type="SUPFAM" id="SSF109635">
    <property type="entry name" value="DnaK suppressor protein DksA, alpha-hairpin domain"/>
    <property type="match status" value="1"/>
</dbReference>
<dbReference type="PANTHER" id="PTHR33823:SF4">
    <property type="entry name" value="GENERAL STRESS PROTEIN 16O"/>
    <property type="match status" value="1"/>
</dbReference>
<dbReference type="SUPFAM" id="SSF57716">
    <property type="entry name" value="Glucocorticoid receptor-like (DNA-binding domain)"/>
    <property type="match status" value="1"/>
</dbReference>
<accession>A0A6M0GYH6</accession>
<protein>
    <submittedName>
        <fullName evidence="6">YteA family sporulation protein</fullName>
    </submittedName>
</protein>
<dbReference type="PROSITE" id="PS51128">
    <property type="entry name" value="ZF_DKSA_2"/>
    <property type="match status" value="1"/>
</dbReference>
<evidence type="ECO:0000313" key="7">
    <source>
        <dbReference type="Proteomes" id="UP000481872"/>
    </source>
</evidence>
<dbReference type="Pfam" id="PF01258">
    <property type="entry name" value="zf-dskA_traR"/>
    <property type="match status" value="1"/>
</dbReference>
<gene>
    <name evidence="6" type="ORF">G3M99_01510</name>
</gene>
<proteinExistence type="predicted"/>
<dbReference type="Proteomes" id="UP000481872">
    <property type="component" value="Unassembled WGS sequence"/>
</dbReference>
<reference evidence="6 7" key="1">
    <citation type="submission" date="2020-02" db="EMBL/GenBank/DDBJ databases">
        <title>Genome assembly of a novel Clostridium senegalense strain.</title>
        <authorList>
            <person name="Gupta T.B."/>
            <person name="Jauregui R."/>
            <person name="Maclean P."/>
            <person name="Nawarathana A."/>
            <person name="Brightwell G."/>
        </authorList>
    </citation>
    <scope>NUCLEOTIDE SEQUENCE [LARGE SCALE GENOMIC DNA]</scope>
    <source>
        <strain evidence="6 7">AGRFS4</strain>
    </source>
</reference>
<evidence type="ECO:0000256" key="2">
    <source>
        <dbReference type="ARBA" id="ARBA00022771"/>
    </source>
</evidence>
<keyword evidence="2" id="KW-0863">Zinc-finger</keyword>
<dbReference type="EMBL" id="JAAGPU010000001">
    <property type="protein sequence ID" value="NEU03550.1"/>
    <property type="molecule type" value="Genomic_DNA"/>
</dbReference>